<dbReference type="GO" id="GO:0005634">
    <property type="term" value="C:nucleus"/>
    <property type="evidence" value="ECO:0007669"/>
    <property type="project" value="TreeGrafter"/>
</dbReference>
<dbReference type="InterPro" id="IPR038765">
    <property type="entry name" value="Papain-like_cys_pep_sf"/>
</dbReference>
<accession>A0A8T0P7G9</accession>
<proteinExistence type="predicted"/>
<sequence>MCLLFSYRRQRLLEFFSGYDTTNDIFSFLRIVAAVWICSHSEQFEPSIPELSEDLTLRDWCFREVIQHKVYTDHVQITALVTALGVPLRVEYLSQAEGLDLYTGGQDDTPRCGCWPGHAIVIMKCPV</sequence>
<dbReference type="Gene3D" id="1.20.1300.20">
    <property type="entry name" value="Peptidase C65 Otubain, subdomain 2"/>
    <property type="match status" value="1"/>
</dbReference>
<dbReference type="PANTHER" id="PTHR12931:SF17">
    <property type="entry name" value="OS02G0521500 PROTEIN"/>
    <property type="match status" value="1"/>
</dbReference>
<dbReference type="InterPro" id="IPR019400">
    <property type="entry name" value="Peptidase_C65_otubain"/>
</dbReference>
<name>A0A8T0P7G9_PANVG</name>
<dbReference type="SUPFAM" id="SSF54001">
    <property type="entry name" value="Cysteine proteinases"/>
    <property type="match status" value="1"/>
</dbReference>
<dbReference type="InterPro" id="IPR042467">
    <property type="entry name" value="Peptidase_C65_otubain_sub2"/>
</dbReference>
<dbReference type="Pfam" id="PF10275">
    <property type="entry name" value="Peptidase_C65"/>
    <property type="match status" value="1"/>
</dbReference>
<reference evidence="1" key="1">
    <citation type="submission" date="2020-05" db="EMBL/GenBank/DDBJ databases">
        <title>WGS assembly of Panicum virgatum.</title>
        <authorList>
            <person name="Lovell J.T."/>
            <person name="Jenkins J."/>
            <person name="Shu S."/>
            <person name="Juenger T.E."/>
            <person name="Schmutz J."/>
        </authorList>
    </citation>
    <scope>NUCLEOTIDE SEQUENCE</scope>
    <source>
        <strain evidence="1">AP13</strain>
    </source>
</reference>
<evidence type="ECO:0000313" key="2">
    <source>
        <dbReference type="Proteomes" id="UP000823388"/>
    </source>
</evidence>
<evidence type="ECO:0008006" key="3">
    <source>
        <dbReference type="Google" id="ProtNLM"/>
    </source>
</evidence>
<dbReference type="GO" id="GO:0043130">
    <property type="term" value="F:ubiquitin binding"/>
    <property type="evidence" value="ECO:0007669"/>
    <property type="project" value="TreeGrafter"/>
</dbReference>
<dbReference type="Proteomes" id="UP000823388">
    <property type="component" value="Chromosome 8N"/>
</dbReference>
<evidence type="ECO:0000313" key="1">
    <source>
        <dbReference type="EMBL" id="KAG2556755.1"/>
    </source>
</evidence>
<dbReference type="CDD" id="cd22749">
    <property type="entry name" value="Otubain_C65"/>
    <property type="match status" value="1"/>
</dbReference>
<dbReference type="PANTHER" id="PTHR12931">
    <property type="entry name" value="UBIQUITIN THIOLESTERASE PROTEIN OTUB"/>
    <property type="match status" value="1"/>
</dbReference>
<dbReference type="EMBL" id="CM029052">
    <property type="protein sequence ID" value="KAG2556755.1"/>
    <property type="molecule type" value="Genomic_DNA"/>
</dbReference>
<protein>
    <recommendedName>
        <fullName evidence="3">Ubiquitinyl hydrolase 1</fullName>
    </recommendedName>
</protein>
<keyword evidence="2" id="KW-1185">Reference proteome</keyword>
<gene>
    <name evidence="1" type="ORF">PVAP13_8NG264102</name>
</gene>
<dbReference type="GO" id="GO:0071108">
    <property type="term" value="P:protein K48-linked deubiquitination"/>
    <property type="evidence" value="ECO:0007669"/>
    <property type="project" value="TreeGrafter"/>
</dbReference>
<dbReference type="GO" id="GO:0004843">
    <property type="term" value="F:cysteine-type deubiquitinase activity"/>
    <property type="evidence" value="ECO:0007669"/>
    <property type="project" value="TreeGrafter"/>
</dbReference>
<organism evidence="1 2">
    <name type="scientific">Panicum virgatum</name>
    <name type="common">Blackwell switchgrass</name>
    <dbReference type="NCBI Taxonomy" id="38727"/>
    <lineage>
        <taxon>Eukaryota</taxon>
        <taxon>Viridiplantae</taxon>
        <taxon>Streptophyta</taxon>
        <taxon>Embryophyta</taxon>
        <taxon>Tracheophyta</taxon>
        <taxon>Spermatophyta</taxon>
        <taxon>Magnoliopsida</taxon>
        <taxon>Liliopsida</taxon>
        <taxon>Poales</taxon>
        <taxon>Poaceae</taxon>
        <taxon>PACMAD clade</taxon>
        <taxon>Panicoideae</taxon>
        <taxon>Panicodae</taxon>
        <taxon>Paniceae</taxon>
        <taxon>Panicinae</taxon>
        <taxon>Panicum</taxon>
        <taxon>Panicum sect. Hiantes</taxon>
    </lineage>
</organism>
<comment type="caution">
    <text evidence="1">The sequence shown here is derived from an EMBL/GenBank/DDBJ whole genome shotgun (WGS) entry which is preliminary data.</text>
</comment>
<dbReference type="AlphaFoldDB" id="A0A8T0P7G9"/>